<sequence>MNYLDLPVKNVLPCSGFGTINQVVKARIEKSLGHRLALRAVGRD</sequence>
<accession>W0V4W0</accession>
<reference evidence="1 2" key="1">
    <citation type="journal article" date="2015" name="Genome Announc.">
        <title>Genome Sequence of Mushroom Soft-Rot Pathogen Janthinobacterium agaricidamnosum.</title>
        <authorList>
            <person name="Graupner K."/>
            <person name="Lackner G."/>
            <person name="Hertweck C."/>
        </authorList>
    </citation>
    <scope>NUCLEOTIDE SEQUENCE [LARGE SCALE GENOMIC DNA]</scope>
    <source>
        <strain evidence="2">NBRC 102515 / DSM 9628</strain>
    </source>
</reference>
<dbReference type="KEGG" id="jag:GJA_2272"/>
<dbReference type="Proteomes" id="UP000027604">
    <property type="component" value="Chromosome I"/>
</dbReference>
<evidence type="ECO:0000313" key="1">
    <source>
        <dbReference type="EMBL" id="CDG82906.1"/>
    </source>
</evidence>
<gene>
    <name evidence="1" type="ORF">GJA_2272</name>
</gene>
<dbReference type="HOGENOM" id="CLU_3217315_0_0_4"/>
<evidence type="ECO:0000313" key="2">
    <source>
        <dbReference type="Proteomes" id="UP000027604"/>
    </source>
</evidence>
<dbReference type="EMBL" id="HG322949">
    <property type="protein sequence ID" value="CDG82906.1"/>
    <property type="molecule type" value="Genomic_DNA"/>
</dbReference>
<keyword evidence="2" id="KW-1185">Reference proteome</keyword>
<proteinExistence type="predicted"/>
<name>W0V4W0_9BURK</name>
<organism evidence="1 2">
    <name type="scientific">Janthinobacterium agaricidamnosum NBRC 102515 = DSM 9628</name>
    <dbReference type="NCBI Taxonomy" id="1349767"/>
    <lineage>
        <taxon>Bacteria</taxon>
        <taxon>Pseudomonadati</taxon>
        <taxon>Pseudomonadota</taxon>
        <taxon>Betaproteobacteria</taxon>
        <taxon>Burkholderiales</taxon>
        <taxon>Oxalobacteraceae</taxon>
        <taxon>Janthinobacterium</taxon>
    </lineage>
</organism>
<protein>
    <submittedName>
        <fullName evidence="1">Uncharacterized protein</fullName>
    </submittedName>
</protein>
<dbReference type="AlphaFoldDB" id="W0V4W0"/>
<dbReference type="PATRIC" id="fig|1349767.4.peg.4020"/>